<dbReference type="GO" id="GO:0005524">
    <property type="term" value="F:ATP binding"/>
    <property type="evidence" value="ECO:0007669"/>
    <property type="project" value="UniProtKB-KW"/>
</dbReference>
<sequence>MWGGGRGRIAWAIGAAKQGSVQAVSSSTPMIGWPQLGTAFALVVYTSLMSLQFQSSTLRPLGFAMVRACGRCAAQLYLSGALLLTPLLAPSTPVWVVGAWLLLTGAIASREAAARVEYTYPQMTRHLFVALNGSLALVLMASLGLDIVSPVVPWYNPRTWIPIAGMLMGNAVTATALAAGTLTRELATKRAPLELQLARGATWKEALSPVILTVYSTALTPTINALCVTGVVHIPGLMTGQLLASRVMTPLQAAMYQILIFLLIAATVATSVQTLTQLALRSMVDPKVDRLRLVDESTGETLLQPKSSSEKKSLLSIVSSLSKLAIRRKASKRKNPNPNDVNNNQSATLEELEKGLLNGVPIGGARASSVTTRGAKQRKDNSIPKNESLTMPALVRYRNLGEDESPSSDSAPELVLSVENMKVDRTAVSISIDINFNDVIGIQGPSGIGKSQLLRTLAGLECLDRSSVSLYGQSAHKMAMADWRQKVAFVPQQQGSALEGTPLEFFDRAMSFNSQQPVTLVGKEAHRNAFMDFGTLLSQWNLSVDIVDQPWSTLSGGEAQRVSLAIAIVLQPAVLLLDECTSALDEETTLLVEDTLKSLQIPLVMVSHDKQQIQRLCNQVIDLVPAGPFSMRGFS</sequence>
<dbReference type="Gene3D" id="3.40.50.300">
    <property type="entry name" value="P-loop containing nucleotide triphosphate hydrolases"/>
    <property type="match status" value="1"/>
</dbReference>
<evidence type="ECO:0000256" key="4">
    <source>
        <dbReference type="SAM" id="Phobius"/>
    </source>
</evidence>
<dbReference type="Pfam" id="PF03649">
    <property type="entry name" value="UPF0014"/>
    <property type="match status" value="1"/>
</dbReference>
<protein>
    <recommendedName>
        <fullName evidence="5">ABC transporter domain-containing protein</fullName>
    </recommendedName>
</protein>
<feature type="region of interest" description="Disordered" evidence="3">
    <location>
        <begin position="364"/>
        <end position="387"/>
    </location>
</feature>
<evidence type="ECO:0000256" key="3">
    <source>
        <dbReference type="SAM" id="MobiDB-lite"/>
    </source>
</evidence>
<dbReference type="PROSITE" id="PS50893">
    <property type="entry name" value="ABC_TRANSPORTER_2"/>
    <property type="match status" value="1"/>
</dbReference>
<keyword evidence="4" id="KW-0472">Membrane</keyword>
<name>A0A7S2YKE3_9STRA</name>
<gene>
    <name evidence="6" type="ORF">APAL1065_LOCUS20028</name>
</gene>
<accession>A0A7S2YKE3</accession>
<proteinExistence type="predicted"/>
<dbReference type="SUPFAM" id="SSF52540">
    <property type="entry name" value="P-loop containing nucleoside triphosphate hydrolases"/>
    <property type="match status" value="1"/>
</dbReference>
<keyword evidence="4" id="KW-0812">Transmembrane</keyword>
<dbReference type="InterPro" id="IPR003439">
    <property type="entry name" value="ABC_transporter-like_ATP-bd"/>
</dbReference>
<evidence type="ECO:0000256" key="2">
    <source>
        <dbReference type="ARBA" id="ARBA00022840"/>
    </source>
</evidence>
<dbReference type="Pfam" id="PF00005">
    <property type="entry name" value="ABC_tran"/>
    <property type="match status" value="1"/>
</dbReference>
<dbReference type="PANTHER" id="PTHR43119:SF1">
    <property type="entry name" value="ABC TRANSPORTER DOMAIN-CONTAINING PROTEIN"/>
    <property type="match status" value="1"/>
</dbReference>
<dbReference type="InterPro" id="IPR005226">
    <property type="entry name" value="UPF0014_fam"/>
</dbReference>
<reference evidence="6" key="1">
    <citation type="submission" date="2021-01" db="EMBL/GenBank/DDBJ databases">
        <authorList>
            <person name="Corre E."/>
            <person name="Pelletier E."/>
            <person name="Niang G."/>
            <person name="Scheremetjew M."/>
            <person name="Finn R."/>
            <person name="Kale V."/>
            <person name="Holt S."/>
            <person name="Cochrane G."/>
            <person name="Meng A."/>
            <person name="Brown T."/>
            <person name="Cohen L."/>
        </authorList>
    </citation>
    <scope>NUCLEOTIDE SEQUENCE</scope>
    <source>
        <strain evidence="6">CCMP125</strain>
    </source>
</reference>
<dbReference type="PROSITE" id="PS00211">
    <property type="entry name" value="ABC_TRANSPORTER_1"/>
    <property type="match status" value="1"/>
</dbReference>
<feature type="transmembrane region" description="Helical" evidence="4">
    <location>
        <begin position="254"/>
        <end position="280"/>
    </location>
</feature>
<feature type="transmembrane region" description="Helical" evidence="4">
    <location>
        <begin position="126"/>
        <end position="148"/>
    </location>
</feature>
<feature type="domain" description="ABC transporter" evidence="5">
    <location>
        <begin position="395"/>
        <end position="634"/>
    </location>
</feature>
<evidence type="ECO:0000256" key="1">
    <source>
        <dbReference type="ARBA" id="ARBA00022741"/>
    </source>
</evidence>
<dbReference type="EMBL" id="HBHT01029831">
    <property type="protein sequence ID" value="CAD9981401.1"/>
    <property type="molecule type" value="Transcribed_RNA"/>
</dbReference>
<dbReference type="GO" id="GO:0016887">
    <property type="term" value="F:ATP hydrolysis activity"/>
    <property type="evidence" value="ECO:0007669"/>
    <property type="project" value="InterPro"/>
</dbReference>
<evidence type="ECO:0000259" key="5">
    <source>
        <dbReference type="PROSITE" id="PS50893"/>
    </source>
</evidence>
<dbReference type="InterPro" id="IPR017871">
    <property type="entry name" value="ABC_transporter-like_CS"/>
</dbReference>
<keyword evidence="4" id="KW-1133">Transmembrane helix</keyword>
<feature type="transmembrane region" description="Helical" evidence="4">
    <location>
        <begin position="160"/>
        <end position="182"/>
    </location>
</feature>
<feature type="transmembrane region" description="Helical" evidence="4">
    <location>
        <begin position="95"/>
        <end position="114"/>
    </location>
</feature>
<dbReference type="AlphaFoldDB" id="A0A7S2YKE3"/>
<feature type="transmembrane region" description="Helical" evidence="4">
    <location>
        <begin position="31"/>
        <end position="51"/>
    </location>
</feature>
<keyword evidence="1" id="KW-0547">Nucleotide-binding</keyword>
<keyword evidence="2" id="KW-0067">ATP-binding</keyword>
<organism evidence="6">
    <name type="scientific">Entomoneis paludosa</name>
    <dbReference type="NCBI Taxonomy" id="265537"/>
    <lineage>
        <taxon>Eukaryota</taxon>
        <taxon>Sar</taxon>
        <taxon>Stramenopiles</taxon>
        <taxon>Ochrophyta</taxon>
        <taxon>Bacillariophyta</taxon>
        <taxon>Bacillariophyceae</taxon>
        <taxon>Bacillariophycidae</taxon>
        <taxon>Entomoneidaceae</taxon>
        <taxon>Entomoneis</taxon>
    </lineage>
</organism>
<dbReference type="PANTHER" id="PTHR43119">
    <property type="entry name" value="ABC TRANSPORT PROTEIN ATP-BINDING COMPONENT-RELATED"/>
    <property type="match status" value="1"/>
</dbReference>
<dbReference type="InterPro" id="IPR003593">
    <property type="entry name" value="AAA+_ATPase"/>
</dbReference>
<evidence type="ECO:0000313" key="6">
    <source>
        <dbReference type="EMBL" id="CAD9981401.1"/>
    </source>
</evidence>
<dbReference type="InterPro" id="IPR027417">
    <property type="entry name" value="P-loop_NTPase"/>
</dbReference>
<dbReference type="SMART" id="SM00382">
    <property type="entry name" value="AAA"/>
    <property type="match status" value="1"/>
</dbReference>